<evidence type="ECO:0000259" key="11">
    <source>
        <dbReference type="Pfam" id="PF08264"/>
    </source>
</evidence>
<dbReference type="InterPro" id="IPR002301">
    <property type="entry name" value="Ile-tRNA-ligase"/>
</dbReference>
<dbReference type="PANTHER" id="PTHR42765">
    <property type="entry name" value="SOLEUCYL-TRNA SYNTHETASE"/>
    <property type="match status" value="1"/>
</dbReference>
<dbReference type="GO" id="GO:0002161">
    <property type="term" value="F:aminoacyl-tRNA deacylase activity"/>
    <property type="evidence" value="ECO:0007669"/>
    <property type="project" value="InterPro"/>
</dbReference>
<dbReference type="PRINTS" id="PR00984">
    <property type="entry name" value="TRNASYNTHILE"/>
</dbReference>
<dbReference type="Gene3D" id="3.40.50.620">
    <property type="entry name" value="HUPs"/>
    <property type="match status" value="2"/>
</dbReference>
<keyword evidence="13" id="KW-1185">Reference proteome</keyword>
<dbReference type="GO" id="GO:0006428">
    <property type="term" value="P:isoleucyl-tRNA aminoacylation"/>
    <property type="evidence" value="ECO:0007669"/>
    <property type="project" value="InterPro"/>
</dbReference>
<reference evidence="13" key="1">
    <citation type="journal article" date="2018" name="Nat. Microbiol.">
        <title>Leveraging single-cell genomics to expand the fungal tree of life.</title>
        <authorList>
            <person name="Ahrendt S.R."/>
            <person name="Quandt C.A."/>
            <person name="Ciobanu D."/>
            <person name="Clum A."/>
            <person name="Salamov A."/>
            <person name="Andreopoulos B."/>
            <person name="Cheng J.F."/>
            <person name="Woyke T."/>
            <person name="Pelin A."/>
            <person name="Henrissat B."/>
            <person name="Reynolds N.K."/>
            <person name="Benny G.L."/>
            <person name="Smith M.E."/>
            <person name="James T.Y."/>
            <person name="Grigoriev I.V."/>
        </authorList>
    </citation>
    <scope>NUCLEOTIDE SEQUENCE [LARGE SCALE GENOMIC DNA]</scope>
    <source>
        <strain evidence="13">Baker2002</strain>
    </source>
</reference>
<dbReference type="GO" id="GO:0000049">
    <property type="term" value="F:tRNA binding"/>
    <property type="evidence" value="ECO:0007669"/>
    <property type="project" value="InterPro"/>
</dbReference>
<keyword evidence="5 9" id="KW-0067">ATP-binding</keyword>
<dbReference type="GO" id="GO:0005524">
    <property type="term" value="F:ATP binding"/>
    <property type="evidence" value="ECO:0007669"/>
    <property type="project" value="UniProtKB-KW"/>
</dbReference>
<dbReference type="InterPro" id="IPR050081">
    <property type="entry name" value="Ile-tRNA_ligase"/>
</dbReference>
<dbReference type="OrthoDB" id="10264412at2759"/>
<keyword evidence="6 9" id="KW-0648">Protein biosynthesis</keyword>
<evidence type="ECO:0000256" key="4">
    <source>
        <dbReference type="ARBA" id="ARBA00022741"/>
    </source>
</evidence>
<dbReference type="InterPro" id="IPR009080">
    <property type="entry name" value="tRNAsynth_Ia_anticodon-bd"/>
</dbReference>
<evidence type="ECO:0000256" key="1">
    <source>
        <dbReference type="ARBA" id="ARBA00005594"/>
    </source>
</evidence>
<comment type="similarity">
    <text evidence="1 9">Belongs to the class-I aminoacyl-tRNA synthetase family.</text>
</comment>
<evidence type="ECO:0000256" key="9">
    <source>
        <dbReference type="RuleBase" id="RU363035"/>
    </source>
</evidence>
<dbReference type="SUPFAM" id="SSF50677">
    <property type="entry name" value="ValRS/IleRS/LeuRS editing domain"/>
    <property type="match status" value="1"/>
</dbReference>
<dbReference type="SUPFAM" id="SSF52374">
    <property type="entry name" value="Nucleotidylyl transferase"/>
    <property type="match status" value="1"/>
</dbReference>
<dbReference type="EC" id="6.1.1.5" evidence="2"/>
<evidence type="ECO:0000256" key="7">
    <source>
        <dbReference type="ARBA" id="ARBA00023146"/>
    </source>
</evidence>
<evidence type="ECO:0000256" key="5">
    <source>
        <dbReference type="ARBA" id="ARBA00022840"/>
    </source>
</evidence>
<evidence type="ECO:0000313" key="12">
    <source>
        <dbReference type="EMBL" id="RKP31603.1"/>
    </source>
</evidence>
<evidence type="ECO:0000313" key="13">
    <source>
        <dbReference type="Proteomes" id="UP000268321"/>
    </source>
</evidence>
<dbReference type="SUPFAM" id="SSF47323">
    <property type="entry name" value="Anticodon-binding domain of a subclass of class I aminoacyl-tRNA synthetases"/>
    <property type="match status" value="1"/>
</dbReference>
<proteinExistence type="inferred from homology"/>
<dbReference type="Gene3D" id="1.10.730.20">
    <property type="match status" value="1"/>
</dbReference>
<dbReference type="InterPro" id="IPR001412">
    <property type="entry name" value="aa-tRNA-synth_I_CS"/>
</dbReference>
<dbReference type="InterPro" id="IPR009008">
    <property type="entry name" value="Val/Leu/Ile-tRNA-synth_edit"/>
</dbReference>
<dbReference type="InterPro" id="IPR014729">
    <property type="entry name" value="Rossmann-like_a/b/a_fold"/>
</dbReference>
<sequence length="958" mass="107232">MPRPRFFSVPTAARATPPLYSHTLLLPKTSFDPHPPTDKDRSRLIAKSSQELYKWQLARPNATGRFVLHDGPPYANGDLHLGHALNKTLKDIVNRYQLLRHDSRVSYVPGWDCHGLPIEMKVAELYGRLSTQETRARCRQLAQTLINRQRTQFEEFAIMTDFDTRYVTMDAAYEARQLRLFAKLFETGLLTRQLKPVWWGCETRTALAEAELEYNPAHHSTAVHVRFPLADPGRVVPGAAAVSVLIWTSTLWTIPANKAICVNRDVAYTALRHVRSGEYVVVAAALADTVAALDPAYEKTSVAVSGAALEGLHYQNPCAGPEEWFPILHGDHVVDTAGTGLVHNAPAHGAEDHAVGKTHGLQIASVVDEGGFYIEAQLPVGLRHLTGKYANGKSAIKQVLDALGAHCMLHHVDTQFVHSYPYDWRSKTPVIQRATPQWFINVECIKETAVALLEQVQFVPEAGRARIVAFLRNRTEWCISRQRQWGVPLPIVYHKGTGEPVEDVGTIRHIVARIEALGTDEWFVDEPDASRWLPAHMGGANYYKEKDTMDVWFDSGVSWMQLVGADADWTDTTPLADVYLEGSDQHRGWFQSSMLNRVIASGDASGYRAVAPFKKIVTHGFTLDKNNDKMSKSHGNVILPQQVIRGGGKPYIPALGTDGLRLWAASCNYTLDVSVSAEVLQRVQENVKKLRVTFKYLLGNVLDLEVPAEYHELSPLDKWVLTRLYRLQNTVDAAYSANNYARVVRQINSHMAGDLSAVYFDISKDCLYTDQQASTRRRAIQTVLSQVLCTYTGLLAPIQPLLAQEVWECGFEKRYGVASSFMMPWSFFAVDERYANEAIEADMAGIWVLRDAVFKQLERMRSAGYYKNRLELEIYLTVGLAAVTEYLKGHREYLADYFLVSAVHLRTGVTGDVVELPQGAVTVRVARSAKCKCPRCWKHVSERADALCGKCAEVVNSE</sequence>
<keyword evidence="4 9" id="KW-0547">Nucleotide-binding</keyword>
<dbReference type="Proteomes" id="UP000268321">
    <property type="component" value="Unassembled WGS sequence"/>
</dbReference>
<keyword evidence="3 9" id="KW-0436">Ligase</keyword>
<gene>
    <name evidence="12" type="ORF">METBISCDRAFT_30066</name>
</gene>
<dbReference type="GO" id="GO:0032543">
    <property type="term" value="P:mitochondrial translation"/>
    <property type="evidence" value="ECO:0007669"/>
    <property type="project" value="TreeGrafter"/>
</dbReference>
<dbReference type="InterPro" id="IPR002300">
    <property type="entry name" value="aa-tRNA-synth_Ia"/>
</dbReference>
<evidence type="ECO:0000256" key="6">
    <source>
        <dbReference type="ARBA" id="ARBA00022917"/>
    </source>
</evidence>
<dbReference type="AlphaFoldDB" id="A0A4P9ZFF6"/>
<evidence type="ECO:0000259" key="10">
    <source>
        <dbReference type="Pfam" id="PF00133"/>
    </source>
</evidence>
<name>A0A4P9ZFF6_9ASCO</name>
<evidence type="ECO:0000256" key="8">
    <source>
        <dbReference type="ARBA" id="ARBA00032665"/>
    </source>
</evidence>
<dbReference type="PANTHER" id="PTHR42765:SF1">
    <property type="entry name" value="ISOLEUCINE--TRNA LIGASE, MITOCHONDRIAL"/>
    <property type="match status" value="1"/>
</dbReference>
<keyword evidence="7 9" id="KW-0030">Aminoacyl-tRNA synthetase</keyword>
<dbReference type="GO" id="GO:0004822">
    <property type="term" value="F:isoleucine-tRNA ligase activity"/>
    <property type="evidence" value="ECO:0007669"/>
    <property type="project" value="UniProtKB-EC"/>
</dbReference>
<feature type="domain" description="Aminoacyl-tRNA synthetase class Ia" evidence="10">
    <location>
        <begin position="50"/>
        <end position="675"/>
    </location>
</feature>
<dbReference type="PROSITE" id="PS00178">
    <property type="entry name" value="AA_TRNA_LIGASE_I"/>
    <property type="match status" value="1"/>
</dbReference>
<accession>A0A4P9ZFF6</accession>
<organism evidence="12 13">
    <name type="scientific">Metschnikowia bicuspidata</name>
    <dbReference type="NCBI Taxonomy" id="27322"/>
    <lineage>
        <taxon>Eukaryota</taxon>
        <taxon>Fungi</taxon>
        <taxon>Dikarya</taxon>
        <taxon>Ascomycota</taxon>
        <taxon>Saccharomycotina</taxon>
        <taxon>Pichiomycetes</taxon>
        <taxon>Metschnikowiaceae</taxon>
        <taxon>Metschnikowia</taxon>
    </lineage>
</organism>
<dbReference type="Pfam" id="PF08264">
    <property type="entry name" value="Anticodon_1"/>
    <property type="match status" value="1"/>
</dbReference>
<evidence type="ECO:0000256" key="2">
    <source>
        <dbReference type="ARBA" id="ARBA00013165"/>
    </source>
</evidence>
<dbReference type="Gene3D" id="3.90.740.10">
    <property type="entry name" value="Valyl/Leucyl/Isoleucyl-tRNA synthetase, editing domain"/>
    <property type="match status" value="1"/>
</dbReference>
<dbReference type="GO" id="GO:0005739">
    <property type="term" value="C:mitochondrion"/>
    <property type="evidence" value="ECO:0007669"/>
    <property type="project" value="TreeGrafter"/>
</dbReference>
<dbReference type="InterPro" id="IPR013155">
    <property type="entry name" value="M/V/L/I-tRNA-synth_anticd-bd"/>
</dbReference>
<evidence type="ECO:0000256" key="3">
    <source>
        <dbReference type="ARBA" id="ARBA00022598"/>
    </source>
</evidence>
<dbReference type="CDD" id="cd07960">
    <property type="entry name" value="Anticodon_Ia_Ile_BEm"/>
    <property type="match status" value="1"/>
</dbReference>
<dbReference type="EMBL" id="ML004439">
    <property type="protein sequence ID" value="RKP31603.1"/>
    <property type="molecule type" value="Genomic_DNA"/>
</dbReference>
<dbReference type="Pfam" id="PF00133">
    <property type="entry name" value="tRNA-synt_1"/>
    <property type="match status" value="1"/>
</dbReference>
<protein>
    <recommendedName>
        <fullName evidence="2">isoleucine--tRNA ligase</fullName>
        <ecNumber evidence="2">6.1.1.5</ecNumber>
    </recommendedName>
    <alternativeName>
        <fullName evidence="8">Isoleucyl-tRNA synthetase</fullName>
    </alternativeName>
</protein>
<dbReference type="NCBIfam" id="TIGR00392">
    <property type="entry name" value="ileS"/>
    <property type="match status" value="1"/>
</dbReference>
<feature type="domain" description="Methionyl/Valyl/Leucyl/Isoleucyl-tRNA synthetase anticodon-binding" evidence="11">
    <location>
        <begin position="717"/>
        <end position="875"/>
    </location>
</feature>
<dbReference type="InterPro" id="IPR033708">
    <property type="entry name" value="Anticodon_Ile_BEm"/>
</dbReference>